<evidence type="ECO:0000313" key="4">
    <source>
        <dbReference type="Proteomes" id="UP001162162"/>
    </source>
</evidence>
<sequence length="133" mass="14760">MVEETLLHVFPPGSYSYVDPRFKIRTVEYVADRNGFHPILNEPAPELPSDTPVVAAAKERHLRKFAAIADAHRAGPGEAVVPADTRAVQFAKNKHLSLYQQIAEEHARLAAEADALRRAEEEAASARNSLEHR</sequence>
<evidence type="ECO:0000256" key="2">
    <source>
        <dbReference type="SAM" id="Coils"/>
    </source>
</evidence>
<keyword evidence="2" id="KW-0175">Coiled coil</keyword>
<dbReference type="Proteomes" id="UP001162162">
    <property type="component" value="Unassembled WGS sequence"/>
</dbReference>
<dbReference type="InterPro" id="IPR000618">
    <property type="entry name" value="Insect_cuticle"/>
</dbReference>
<evidence type="ECO:0000256" key="1">
    <source>
        <dbReference type="PROSITE-ProRule" id="PRU00497"/>
    </source>
</evidence>
<protein>
    <submittedName>
        <fullName evidence="3">Uncharacterized protein</fullName>
    </submittedName>
</protein>
<dbReference type="AlphaFoldDB" id="A0AAV8YWZ2"/>
<feature type="coiled-coil region" evidence="2">
    <location>
        <begin position="99"/>
        <end position="129"/>
    </location>
</feature>
<name>A0AAV8YWZ2_9CUCU</name>
<dbReference type="Pfam" id="PF00379">
    <property type="entry name" value="Chitin_bind_4"/>
    <property type="match status" value="1"/>
</dbReference>
<proteinExistence type="predicted"/>
<gene>
    <name evidence="3" type="ORF">NQ318_016510</name>
</gene>
<accession>A0AAV8YWZ2</accession>
<reference evidence="3" key="1">
    <citation type="journal article" date="2023" name="Insect Mol. Biol.">
        <title>Genome sequencing provides insights into the evolution of gene families encoding plant cell wall-degrading enzymes in longhorned beetles.</title>
        <authorList>
            <person name="Shin N.R."/>
            <person name="Okamura Y."/>
            <person name="Kirsch R."/>
            <person name="Pauchet Y."/>
        </authorList>
    </citation>
    <scope>NUCLEOTIDE SEQUENCE</scope>
    <source>
        <strain evidence="3">AMC_N1</strain>
    </source>
</reference>
<keyword evidence="1" id="KW-0193">Cuticle</keyword>
<keyword evidence="4" id="KW-1185">Reference proteome</keyword>
<dbReference type="GO" id="GO:0042302">
    <property type="term" value="F:structural constituent of cuticle"/>
    <property type="evidence" value="ECO:0007669"/>
    <property type="project" value="UniProtKB-UniRule"/>
</dbReference>
<comment type="caution">
    <text evidence="3">The sequence shown here is derived from an EMBL/GenBank/DDBJ whole genome shotgun (WGS) entry which is preliminary data.</text>
</comment>
<dbReference type="PROSITE" id="PS51155">
    <property type="entry name" value="CHIT_BIND_RR_2"/>
    <property type="match status" value="1"/>
</dbReference>
<organism evidence="3 4">
    <name type="scientific">Aromia moschata</name>
    <dbReference type="NCBI Taxonomy" id="1265417"/>
    <lineage>
        <taxon>Eukaryota</taxon>
        <taxon>Metazoa</taxon>
        <taxon>Ecdysozoa</taxon>
        <taxon>Arthropoda</taxon>
        <taxon>Hexapoda</taxon>
        <taxon>Insecta</taxon>
        <taxon>Pterygota</taxon>
        <taxon>Neoptera</taxon>
        <taxon>Endopterygota</taxon>
        <taxon>Coleoptera</taxon>
        <taxon>Polyphaga</taxon>
        <taxon>Cucujiformia</taxon>
        <taxon>Chrysomeloidea</taxon>
        <taxon>Cerambycidae</taxon>
        <taxon>Cerambycinae</taxon>
        <taxon>Callichromatini</taxon>
        <taxon>Aromia</taxon>
    </lineage>
</organism>
<evidence type="ECO:0000313" key="3">
    <source>
        <dbReference type="EMBL" id="KAJ8956060.1"/>
    </source>
</evidence>
<dbReference type="EMBL" id="JAPWTK010000033">
    <property type="protein sequence ID" value="KAJ8956060.1"/>
    <property type="molecule type" value="Genomic_DNA"/>
</dbReference>